<dbReference type="Proteomes" id="UP000887013">
    <property type="component" value="Unassembled WGS sequence"/>
</dbReference>
<keyword evidence="3" id="KW-1185">Reference proteome</keyword>
<protein>
    <submittedName>
        <fullName evidence="2">Uncharacterized protein</fullName>
    </submittedName>
</protein>
<name>A0A8X6UEZ3_NEPPI</name>
<reference evidence="2" key="1">
    <citation type="submission" date="2020-08" db="EMBL/GenBank/DDBJ databases">
        <title>Multicomponent nature underlies the extraordinary mechanical properties of spider dragline silk.</title>
        <authorList>
            <person name="Kono N."/>
            <person name="Nakamura H."/>
            <person name="Mori M."/>
            <person name="Yoshida Y."/>
            <person name="Ohtoshi R."/>
            <person name="Malay A.D."/>
            <person name="Moran D.A.P."/>
            <person name="Tomita M."/>
            <person name="Numata K."/>
            <person name="Arakawa K."/>
        </authorList>
    </citation>
    <scope>NUCLEOTIDE SEQUENCE</scope>
</reference>
<sequence length="86" mass="9598">MGCKGTDHYFCGKNLPPQMRKKAGGEVCAASIHEMAFSHGARNYPNFPESHASPETGNVSINPAWRPLQRQETLREKVVRSHSSFK</sequence>
<organism evidence="2 3">
    <name type="scientific">Nephila pilipes</name>
    <name type="common">Giant wood spider</name>
    <name type="synonym">Nephila maculata</name>
    <dbReference type="NCBI Taxonomy" id="299642"/>
    <lineage>
        <taxon>Eukaryota</taxon>
        <taxon>Metazoa</taxon>
        <taxon>Ecdysozoa</taxon>
        <taxon>Arthropoda</taxon>
        <taxon>Chelicerata</taxon>
        <taxon>Arachnida</taxon>
        <taxon>Araneae</taxon>
        <taxon>Araneomorphae</taxon>
        <taxon>Entelegynae</taxon>
        <taxon>Araneoidea</taxon>
        <taxon>Nephilidae</taxon>
        <taxon>Nephila</taxon>
    </lineage>
</organism>
<proteinExistence type="predicted"/>
<dbReference type="OrthoDB" id="10484851at2759"/>
<accession>A0A8X6UEZ3</accession>
<feature type="region of interest" description="Disordered" evidence="1">
    <location>
        <begin position="46"/>
        <end position="86"/>
    </location>
</feature>
<dbReference type="EMBL" id="BMAW01027715">
    <property type="protein sequence ID" value="GFU03514.1"/>
    <property type="molecule type" value="Genomic_DNA"/>
</dbReference>
<gene>
    <name evidence="2" type="ORF">NPIL_437231</name>
</gene>
<evidence type="ECO:0000313" key="2">
    <source>
        <dbReference type="EMBL" id="GFU03514.1"/>
    </source>
</evidence>
<dbReference type="AlphaFoldDB" id="A0A8X6UEZ3"/>
<evidence type="ECO:0000256" key="1">
    <source>
        <dbReference type="SAM" id="MobiDB-lite"/>
    </source>
</evidence>
<comment type="caution">
    <text evidence="2">The sequence shown here is derived from an EMBL/GenBank/DDBJ whole genome shotgun (WGS) entry which is preliminary data.</text>
</comment>
<evidence type="ECO:0000313" key="3">
    <source>
        <dbReference type="Proteomes" id="UP000887013"/>
    </source>
</evidence>